<evidence type="ECO:0000313" key="4">
    <source>
        <dbReference type="EMBL" id="CAB4342724.1"/>
    </source>
</evidence>
<dbReference type="PANTHER" id="PTHR22572">
    <property type="entry name" value="SUGAR-1-PHOSPHATE GUANYL TRANSFERASE"/>
    <property type="match status" value="1"/>
</dbReference>
<dbReference type="InterPro" id="IPR050486">
    <property type="entry name" value="Mannose-1P_guanyltransferase"/>
</dbReference>
<protein>
    <submittedName>
        <fullName evidence="4">Unannotated protein</fullName>
    </submittedName>
</protein>
<dbReference type="Gene3D" id="3.90.550.10">
    <property type="entry name" value="Spore Coat Polysaccharide Biosynthesis Protein SpsA, Chain A"/>
    <property type="match status" value="1"/>
</dbReference>
<dbReference type="InterPro" id="IPR029044">
    <property type="entry name" value="Nucleotide-diphossugar_trans"/>
</dbReference>
<evidence type="ECO:0000256" key="1">
    <source>
        <dbReference type="ARBA" id="ARBA00007274"/>
    </source>
</evidence>
<name>A0A6J5ZJE0_9ZZZZ</name>
<feature type="domain" description="Mannose-1-phosphate guanyltransferase C-terminal" evidence="3">
    <location>
        <begin position="278"/>
        <end position="378"/>
    </location>
</feature>
<dbReference type="Pfam" id="PF25087">
    <property type="entry name" value="GMPPB_C"/>
    <property type="match status" value="1"/>
</dbReference>
<accession>A0A6J5ZJE0</accession>
<dbReference type="SUPFAM" id="SSF53448">
    <property type="entry name" value="Nucleotide-diphospho-sugar transferases"/>
    <property type="match status" value="1"/>
</dbReference>
<proteinExistence type="inferred from homology"/>
<feature type="domain" description="Nucleotidyl transferase" evidence="2">
    <location>
        <begin position="30"/>
        <end position="262"/>
    </location>
</feature>
<gene>
    <name evidence="4" type="ORF">UFOPK3770_01108</name>
</gene>
<dbReference type="Pfam" id="PF00483">
    <property type="entry name" value="NTP_transferase"/>
    <property type="match status" value="1"/>
</dbReference>
<dbReference type="CDD" id="cd04181">
    <property type="entry name" value="NTP_transferase"/>
    <property type="match status" value="1"/>
</dbReference>
<sequence length="387" mass="41225">MIFALQNGIALVKRDSDFARLWNSESVTEAILLVGGQGTRLRPLTISTPKPMLPVAGFPCTEHQIARAAQAGVTRIVLGTSFRAEVFQEYFAGRDDLGVEIVYAVEDHPLGTGGAIRNAARYLNSKPDEPVIVFNGDVLTGLDIGALVQQWRDRTADVAIYLTRVDDPRAYGLVPTDSLGNVLAFTEKPQTPAEIVTDQINAGCYVFRRSVIDEIPDNQVVSVERETFPALLTRGATFIGVVDDGYWLDLGTPLAFAQGSADLVLGVAPTPLLEGRTGKAFVHTNAEVSAKSELSGGTFIGANVKIGAGATIEASVIYEGAVIGDNVTIVRSIIGSNSSIGDGTSITESVVAEHVEIGQNNELISGARVFPHARIDNTAIRFSSDRS</sequence>
<evidence type="ECO:0000259" key="3">
    <source>
        <dbReference type="Pfam" id="PF25087"/>
    </source>
</evidence>
<dbReference type="Gene3D" id="2.160.10.10">
    <property type="entry name" value="Hexapeptide repeat proteins"/>
    <property type="match status" value="1"/>
</dbReference>
<evidence type="ECO:0000259" key="2">
    <source>
        <dbReference type="Pfam" id="PF00483"/>
    </source>
</evidence>
<comment type="similarity">
    <text evidence="1">Belongs to the transferase hexapeptide repeat family.</text>
</comment>
<reference evidence="4" key="1">
    <citation type="submission" date="2020-05" db="EMBL/GenBank/DDBJ databases">
        <authorList>
            <person name="Chiriac C."/>
            <person name="Salcher M."/>
            <person name="Ghai R."/>
            <person name="Kavagutti S V."/>
        </authorList>
    </citation>
    <scope>NUCLEOTIDE SEQUENCE</scope>
</reference>
<dbReference type="InterPro" id="IPR005835">
    <property type="entry name" value="NTP_transferase_dom"/>
</dbReference>
<dbReference type="InterPro" id="IPR056729">
    <property type="entry name" value="GMPPB_C"/>
</dbReference>
<organism evidence="4">
    <name type="scientific">freshwater metagenome</name>
    <dbReference type="NCBI Taxonomy" id="449393"/>
    <lineage>
        <taxon>unclassified sequences</taxon>
        <taxon>metagenomes</taxon>
        <taxon>ecological metagenomes</taxon>
    </lineage>
</organism>
<dbReference type="EMBL" id="CAESAJ010000145">
    <property type="protein sequence ID" value="CAB4342724.1"/>
    <property type="molecule type" value="Genomic_DNA"/>
</dbReference>
<dbReference type="AlphaFoldDB" id="A0A6J5ZJE0"/>